<dbReference type="PROSITE" id="PS50261">
    <property type="entry name" value="G_PROTEIN_RECEP_F2_4"/>
    <property type="match status" value="1"/>
</dbReference>
<keyword evidence="7" id="KW-0297">G-protein coupled receptor</keyword>
<evidence type="ECO:0000259" key="15">
    <source>
        <dbReference type="PROSITE" id="PS50261"/>
    </source>
</evidence>
<keyword evidence="5" id="KW-0732">Signal</keyword>
<dbReference type="GO" id="GO:0007166">
    <property type="term" value="P:cell surface receptor signaling pathway"/>
    <property type="evidence" value="ECO:0007669"/>
    <property type="project" value="InterPro"/>
</dbReference>
<dbReference type="PRINTS" id="PR01350">
    <property type="entry name" value="CTRFAMILY"/>
</dbReference>
<dbReference type="PANTHER" id="PTHR45620">
    <property type="entry name" value="PDF RECEPTOR-LIKE PROTEIN-RELATED"/>
    <property type="match status" value="1"/>
</dbReference>
<dbReference type="PROSITE" id="PS00649">
    <property type="entry name" value="G_PROTEIN_RECEP_F2_1"/>
    <property type="match status" value="1"/>
</dbReference>
<dbReference type="Pfam" id="PF02793">
    <property type="entry name" value="HRM"/>
    <property type="match status" value="1"/>
</dbReference>
<proteinExistence type="evidence at transcript level"/>
<dbReference type="PANTHER" id="PTHR45620:SF32">
    <property type="entry name" value="DIURETIC HORMONE 31 RECEPTOR, ISOFORM C"/>
    <property type="match status" value="1"/>
</dbReference>
<dbReference type="Pfam" id="PF00002">
    <property type="entry name" value="7tm_2"/>
    <property type="match status" value="1"/>
</dbReference>
<evidence type="ECO:0000256" key="3">
    <source>
        <dbReference type="ARBA" id="ARBA00022475"/>
    </source>
</evidence>
<dbReference type="GO" id="GO:0007188">
    <property type="term" value="P:adenylate cyclase-modulating G protein-coupled receptor signaling pathway"/>
    <property type="evidence" value="ECO:0007669"/>
    <property type="project" value="TreeGrafter"/>
</dbReference>
<keyword evidence="10 16" id="KW-0675">Receptor</keyword>
<feature type="transmembrane region" description="Helical" evidence="13">
    <location>
        <begin position="226"/>
        <end position="245"/>
    </location>
</feature>
<dbReference type="Gene3D" id="1.20.1070.10">
    <property type="entry name" value="Rhodopsin 7-helix transmembrane proteins"/>
    <property type="match status" value="1"/>
</dbReference>
<comment type="subcellular location">
    <subcellularLocation>
        <location evidence="1">Cell membrane</location>
        <topology evidence="1">Multi-pass membrane protein</topology>
    </subcellularLocation>
</comment>
<keyword evidence="11" id="KW-0325">Glycoprotein</keyword>
<dbReference type="InterPro" id="IPR003287">
    <property type="entry name" value="GPCR_2_calcitonin_rcpt_fam"/>
</dbReference>
<dbReference type="GO" id="GO:0004948">
    <property type="term" value="F:calcitonin receptor activity"/>
    <property type="evidence" value="ECO:0007669"/>
    <property type="project" value="InterPro"/>
</dbReference>
<dbReference type="PROSITE" id="PS50227">
    <property type="entry name" value="G_PROTEIN_RECEP_F2_3"/>
    <property type="match status" value="1"/>
</dbReference>
<evidence type="ECO:0000256" key="7">
    <source>
        <dbReference type="ARBA" id="ARBA00023040"/>
    </source>
</evidence>
<dbReference type="EMBL" id="MT879341">
    <property type="protein sequence ID" value="QRN45469.1"/>
    <property type="molecule type" value="mRNA"/>
</dbReference>
<evidence type="ECO:0000313" key="16">
    <source>
        <dbReference type="EMBL" id="QRN45469.1"/>
    </source>
</evidence>
<dbReference type="InterPro" id="IPR036445">
    <property type="entry name" value="GPCR_2_extracell_dom_sf"/>
</dbReference>
<keyword evidence="9" id="KW-1015">Disulfide bond</keyword>
<dbReference type="SUPFAM" id="SSF81321">
    <property type="entry name" value="Family A G protein-coupled receptor-like"/>
    <property type="match status" value="1"/>
</dbReference>
<evidence type="ECO:0000256" key="8">
    <source>
        <dbReference type="ARBA" id="ARBA00023136"/>
    </source>
</evidence>
<evidence type="ECO:0000256" key="6">
    <source>
        <dbReference type="ARBA" id="ARBA00022989"/>
    </source>
</evidence>
<accession>A0A891XIF9</accession>
<comment type="similarity">
    <text evidence="2">Belongs to the G-protein coupled receptor 2 family.</text>
</comment>
<dbReference type="InterPro" id="IPR050332">
    <property type="entry name" value="GPCR_2"/>
</dbReference>
<dbReference type="Gene3D" id="4.10.1240.10">
    <property type="entry name" value="GPCR, family 2, extracellular hormone receptor domain"/>
    <property type="match status" value="1"/>
</dbReference>
<evidence type="ECO:0000256" key="12">
    <source>
        <dbReference type="ARBA" id="ARBA00023224"/>
    </source>
</evidence>
<keyword evidence="8 13" id="KW-0472">Membrane</keyword>
<feature type="transmembrane region" description="Helical" evidence="13">
    <location>
        <begin position="352"/>
        <end position="372"/>
    </location>
</feature>
<dbReference type="InterPro" id="IPR000832">
    <property type="entry name" value="GPCR_2_secretin-like"/>
</dbReference>
<evidence type="ECO:0000256" key="2">
    <source>
        <dbReference type="ARBA" id="ARBA00005314"/>
    </source>
</evidence>
<name>A0A891XIF9_CARMO</name>
<feature type="transmembrane region" description="Helical" evidence="13">
    <location>
        <begin position="119"/>
        <end position="138"/>
    </location>
</feature>
<evidence type="ECO:0000256" key="13">
    <source>
        <dbReference type="SAM" id="Phobius"/>
    </source>
</evidence>
<dbReference type="PRINTS" id="PR00249">
    <property type="entry name" value="GPCRSECRETIN"/>
</dbReference>
<evidence type="ECO:0000256" key="1">
    <source>
        <dbReference type="ARBA" id="ARBA00004651"/>
    </source>
</evidence>
<evidence type="ECO:0000256" key="11">
    <source>
        <dbReference type="ARBA" id="ARBA00023180"/>
    </source>
</evidence>
<organism evidence="16">
    <name type="scientific">Carausius morosus</name>
    <name type="common">Indian stick insect</name>
    <name type="synonym">Dixippus morosus</name>
    <dbReference type="NCBI Taxonomy" id="7022"/>
    <lineage>
        <taxon>Eukaryota</taxon>
        <taxon>Metazoa</taxon>
        <taxon>Ecdysozoa</taxon>
        <taxon>Arthropoda</taxon>
        <taxon>Hexapoda</taxon>
        <taxon>Insecta</taxon>
        <taxon>Pterygota</taxon>
        <taxon>Neoptera</taxon>
        <taxon>Polyneoptera</taxon>
        <taxon>Phasmatodea</taxon>
        <taxon>Verophasmatodea</taxon>
        <taxon>Anareolatae</taxon>
        <taxon>Lonchodidae</taxon>
        <taxon>Lonchodinae</taxon>
        <taxon>Carausius</taxon>
    </lineage>
</organism>
<dbReference type="AlphaFoldDB" id="A0A891XIF9"/>
<reference evidence="16" key="1">
    <citation type="journal article" date="2021" name="J. Neurosci.">
        <title>Neuromodulation Can Be Simple: Myoinhibitory Peptide, Contained in Dedicated Regulatory Pathways, Is the Only Neurally-Mediated Peptide Modulator of Stick Insect Leg Muscle.</title>
        <authorList>
            <person name="Liessem S."/>
            <person name="Kowatschew D."/>
            <person name="Dippel S."/>
            <person name="Blanke A."/>
            <person name="Korsching S."/>
            <person name="Guschlbauer C."/>
            <person name="Hooper S.L."/>
            <person name="Predel R."/>
            <person name="Buschges A."/>
        </authorList>
    </citation>
    <scope>NUCLEOTIDE SEQUENCE</scope>
</reference>
<sequence length="411" mass="46263">MNGSSTHDQVDRIIHRREQECLLMLNSSTVATPVSELYCPGTFDGWSCWPDTPAGTSVQVPCPDFITGFDPNRLAHKECNTNGTWFRHPNSGNVWSNYTTCVNLDDLNWRQHVNRIYEVGYLVSLVALLLSIFILYHFKSLRCARTTLHMHLFASYAINNALWLLWYRLIVNDPDAIMNNGAECQVLHVVLHYFLLANYAWMLCEGFYLHTLLVNAFISESRLVKWLCVLGWAVPVLIIIVYTALRAAGPGADTSECWINENKYTLVLGVPVCVSMVLNLGFLCNILRVLLVKLRAAPHVGSNRPSSTLLQAVRATLLLVPLLGLNYLVTPFRPPPGHYYEKAYEVISATTASFQGLCVAIMFCFCNGEVVAQIKRKWQHLMFRPRANSCTATTVSFVRSTNGPVNNEDNV</sequence>
<feature type="transmembrane region" description="Helical" evidence="13">
    <location>
        <begin position="312"/>
        <end position="332"/>
    </location>
</feature>
<dbReference type="InterPro" id="IPR017983">
    <property type="entry name" value="GPCR_2_secretin-like_CS"/>
</dbReference>
<feature type="domain" description="G-protein coupled receptors family 2 profile 2" evidence="15">
    <location>
        <begin position="113"/>
        <end position="367"/>
    </location>
</feature>
<evidence type="ECO:0000256" key="10">
    <source>
        <dbReference type="ARBA" id="ARBA00023170"/>
    </source>
</evidence>
<dbReference type="GO" id="GO:0005886">
    <property type="term" value="C:plasma membrane"/>
    <property type="evidence" value="ECO:0007669"/>
    <property type="project" value="UniProtKB-SubCell"/>
</dbReference>
<evidence type="ECO:0000256" key="9">
    <source>
        <dbReference type="ARBA" id="ARBA00023157"/>
    </source>
</evidence>
<feature type="transmembrane region" description="Helical" evidence="13">
    <location>
        <begin position="265"/>
        <end position="291"/>
    </location>
</feature>
<evidence type="ECO:0000256" key="5">
    <source>
        <dbReference type="ARBA" id="ARBA00022729"/>
    </source>
</evidence>
<dbReference type="InterPro" id="IPR001879">
    <property type="entry name" value="GPCR_2_extracellular_dom"/>
</dbReference>
<dbReference type="InterPro" id="IPR017981">
    <property type="entry name" value="GPCR_2-like_7TM"/>
</dbReference>
<feature type="transmembrane region" description="Helical" evidence="13">
    <location>
        <begin position="190"/>
        <end position="214"/>
    </location>
</feature>
<evidence type="ECO:0000256" key="4">
    <source>
        <dbReference type="ARBA" id="ARBA00022692"/>
    </source>
</evidence>
<keyword evidence="4 13" id="KW-0812">Transmembrane</keyword>
<feature type="domain" description="G-protein coupled receptors family 2 profile 1" evidence="14">
    <location>
        <begin position="20"/>
        <end position="105"/>
    </location>
</feature>
<feature type="transmembrane region" description="Helical" evidence="13">
    <location>
        <begin position="150"/>
        <end position="170"/>
    </location>
</feature>
<dbReference type="SMART" id="SM00008">
    <property type="entry name" value="HormR"/>
    <property type="match status" value="1"/>
</dbReference>
<protein>
    <submittedName>
        <fullName evidence="16">Calcitonin receptor Ct-DH isoform X2</fullName>
    </submittedName>
</protein>
<keyword evidence="3" id="KW-1003">Cell membrane</keyword>
<evidence type="ECO:0000259" key="14">
    <source>
        <dbReference type="PROSITE" id="PS50227"/>
    </source>
</evidence>
<keyword evidence="12" id="KW-0807">Transducer</keyword>
<dbReference type="SUPFAM" id="SSF111418">
    <property type="entry name" value="Hormone receptor domain"/>
    <property type="match status" value="1"/>
</dbReference>
<dbReference type="CDD" id="cd15260">
    <property type="entry name" value="7tmB1_NPR_B4_insect-like"/>
    <property type="match status" value="1"/>
</dbReference>
<keyword evidence="6 13" id="KW-1133">Transmembrane helix</keyword>